<protein>
    <submittedName>
        <fullName evidence="6">Mitotic checkpoint protein BUB3.2</fullName>
    </submittedName>
</protein>
<keyword evidence="2 3" id="KW-0040">ANK repeat</keyword>
<evidence type="ECO:0000313" key="5">
    <source>
        <dbReference type="EMBL" id="CAL1140636.1"/>
    </source>
</evidence>
<evidence type="ECO:0000313" key="4">
    <source>
        <dbReference type="EMBL" id="CAI3987261.1"/>
    </source>
</evidence>
<proteinExistence type="predicted"/>
<feature type="repeat" description="ANK" evidence="3">
    <location>
        <begin position="81"/>
        <end position="113"/>
    </location>
</feature>
<dbReference type="InterPro" id="IPR036770">
    <property type="entry name" value="Ankyrin_rpt-contain_sf"/>
</dbReference>
<gene>
    <name evidence="4" type="ORF">C1SCF055_LOCUS14549</name>
</gene>
<dbReference type="OrthoDB" id="299372at2759"/>
<evidence type="ECO:0000256" key="3">
    <source>
        <dbReference type="PROSITE-ProRule" id="PRU00023"/>
    </source>
</evidence>
<dbReference type="PANTHER" id="PTHR24201">
    <property type="entry name" value="ANK_REP_REGION DOMAIN-CONTAINING PROTEIN"/>
    <property type="match status" value="1"/>
</dbReference>
<keyword evidence="1" id="KW-0677">Repeat</keyword>
<organism evidence="4">
    <name type="scientific">Cladocopium goreaui</name>
    <dbReference type="NCBI Taxonomy" id="2562237"/>
    <lineage>
        <taxon>Eukaryota</taxon>
        <taxon>Sar</taxon>
        <taxon>Alveolata</taxon>
        <taxon>Dinophyceae</taxon>
        <taxon>Suessiales</taxon>
        <taxon>Symbiodiniaceae</taxon>
        <taxon>Cladocopium</taxon>
    </lineage>
</organism>
<dbReference type="AlphaFoldDB" id="A0A9P1FT71"/>
<dbReference type="EMBL" id="CAMXCT030001148">
    <property type="protein sequence ID" value="CAL4774573.1"/>
    <property type="molecule type" value="Genomic_DNA"/>
</dbReference>
<dbReference type="SUPFAM" id="SSF48403">
    <property type="entry name" value="Ankyrin repeat"/>
    <property type="match status" value="1"/>
</dbReference>
<evidence type="ECO:0000256" key="1">
    <source>
        <dbReference type="ARBA" id="ARBA00022737"/>
    </source>
</evidence>
<sequence>MRPSAAVSLPVRAAQCLNKGCDARQTARRMDQNQEKPSKTDRAVKKYYKDLTKSRLLVNDFLEKNGFTAGQPNSKRSSWFCSTYPLNEAVKQGDAYITSELLRFGADPSLKDTWGRSAYDYAARGPPEILQILARHPNERQMDAEGNRWQMHPPPAGYAEFFAKVEQDPLVRVGSCEARWLCILGTRCLRST</sequence>
<accession>A0A9P1FT71</accession>
<dbReference type="PROSITE" id="PS50088">
    <property type="entry name" value="ANK_REPEAT"/>
    <property type="match status" value="1"/>
</dbReference>
<dbReference type="InterPro" id="IPR050776">
    <property type="entry name" value="Ank_Repeat/CDKN_Inhibitor"/>
</dbReference>
<reference evidence="4" key="1">
    <citation type="submission" date="2022-10" db="EMBL/GenBank/DDBJ databases">
        <authorList>
            <person name="Chen Y."/>
            <person name="Dougan E. K."/>
            <person name="Chan C."/>
            <person name="Rhodes N."/>
            <person name="Thang M."/>
        </authorList>
    </citation>
    <scope>NUCLEOTIDE SEQUENCE</scope>
</reference>
<reference evidence="5" key="2">
    <citation type="submission" date="2024-04" db="EMBL/GenBank/DDBJ databases">
        <authorList>
            <person name="Chen Y."/>
            <person name="Shah S."/>
            <person name="Dougan E. K."/>
            <person name="Thang M."/>
            <person name="Chan C."/>
        </authorList>
    </citation>
    <scope>NUCLEOTIDE SEQUENCE [LARGE SCALE GENOMIC DNA]</scope>
</reference>
<comment type="caution">
    <text evidence="4">The sequence shown here is derived from an EMBL/GenBank/DDBJ whole genome shotgun (WGS) entry which is preliminary data.</text>
</comment>
<evidence type="ECO:0000256" key="2">
    <source>
        <dbReference type="ARBA" id="ARBA00023043"/>
    </source>
</evidence>
<dbReference type="EMBL" id="CAMXCT020001148">
    <property type="protein sequence ID" value="CAL1140636.1"/>
    <property type="molecule type" value="Genomic_DNA"/>
</dbReference>
<keyword evidence="7" id="KW-1185">Reference proteome</keyword>
<dbReference type="EMBL" id="CAMXCT010001148">
    <property type="protein sequence ID" value="CAI3987261.1"/>
    <property type="molecule type" value="Genomic_DNA"/>
</dbReference>
<name>A0A9P1FT71_9DINO</name>
<dbReference type="Proteomes" id="UP001152797">
    <property type="component" value="Unassembled WGS sequence"/>
</dbReference>
<evidence type="ECO:0000313" key="7">
    <source>
        <dbReference type="Proteomes" id="UP001152797"/>
    </source>
</evidence>
<dbReference type="InterPro" id="IPR002110">
    <property type="entry name" value="Ankyrin_rpt"/>
</dbReference>
<dbReference type="Gene3D" id="1.25.40.20">
    <property type="entry name" value="Ankyrin repeat-containing domain"/>
    <property type="match status" value="1"/>
</dbReference>
<evidence type="ECO:0000313" key="6">
    <source>
        <dbReference type="EMBL" id="CAL4774573.1"/>
    </source>
</evidence>